<dbReference type="RefSeq" id="WP_367623336.1">
    <property type="nucleotide sequence ID" value="NZ_JBFNQD010000001.1"/>
</dbReference>
<comment type="caution">
    <text evidence="1">The sequence shown here is derived from an EMBL/GenBank/DDBJ whole genome shotgun (WGS) entry which is preliminary data.</text>
</comment>
<gene>
    <name evidence="1" type="ORF">ABXS05_06675</name>
</gene>
<proteinExistence type="predicted"/>
<evidence type="ECO:0000313" key="1">
    <source>
        <dbReference type="EMBL" id="MEW9305212.1"/>
    </source>
</evidence>
<organism evidence="1 2">
    <name type="scientific">Labrys neptuniae</name>
    <dbReference type="NCBI Taxonomy" id="376174"/>
    <lineage>
        <taxon>Bacteria</taxon>
        <taxon>Pseudomonadati</taxon>
        <taxon>Pseudomonadota</taxon>
        <taxon>Alphaproteobacteria</taxon>
        <taxon>Hyphomicrobiales</taxon>
        <taxon>Xanthobacteraceae</taxon>
        <taxon>Labrys</taxon>
    </lineage>
</organism>
<dbReference type="EMBL" id="JBFNQD010000001">
    <property type="protein sequence ID" value="MEW9305212.1"/>
    <property type="molecule type" value="Genomic_DNA"/>
</dbReference>
<keyword evidence="2" id="KW-1185">Reference proteome</keyword>
<accession>A0ABV3PHU5</accession>
<name>A0ABV3PHU5_9HYPH</name>
<protein>
    <submittedName>
        <fullName evidence="1">DUF1127 domain-containing protein</fullName>
    </submittedName>
</protein>
<reference evidence="1 2" key="1">
    <citation type="submission" date="2024-07" db="EMBL/GenBank/DDBJ databases">
        <title>Description of Labrys sedimenti sp. nov., isolated from a diclofenac-degrading enrichment culture.</title>
        <authorList>
            <person name="Tancsics A."/>
            <person name="Csepanyi A."/>
        </authorList>
    </citation>
    <scope>NUCLEOTIDE SEQUENCE [LARGE SCALE GENOMIC DNA]</scope>
    <source>
        <strain evidence="1 2">LMG 23578</strain>
    </source>
</reference>
<evidence type="ECO:0000313" key="2">
    <source>
        <dbReference type="Proteomes" id="UP001555786"/>
    </source>
</evidence>
<sequence length="81" mass="9608">MNDFPALGSACHHQEWPGESKTLRRLCSLAILPGMITIWRQRVYFRRDLEEMAKANPHLIEDIGMKKWQVEEEIAKPFWQK</sequence>
<dbReference type="Proteomes" id="UP001555786">
    <property type="component" value="Unassembled WGS sequence"/>
</dbReference>